<dbReference type="Pfam" id="PF01381">
    <property type="entry name" value="HTH_3"/>
    <property type="match status" value="1"/>
</dbReference>
<dbReference type="PANTHER" id="PTHR40661:SF3">
    <property type="entry name" value="FELS-1 PROPHAGE TRANSCRIPTIONAL REGULATOR"/>
    <property type="match status" value="1"/>
</dbReference>
<evidence type="ECO:0000256" key="3">
    <source>
        <dbReference type="ARBA" id="ARBA00023163"/>
    </source>
</evidence>
<evidence type="ECO:0000259" key="4">
    <source>
        <dbReference type="PROSITE" id="PS50943"/>
    </source>
</evidence>
<dbReference type="SMART" id="SM00530">
    <property type="entry name" value="HTH_XRE"/>
    <property type="match status" value="1"/>
</dbReference>
<dbReference type="AlphaFoldDB" id="A0A6L5HYX1"/>
<accession>A0A6L5HYX1</accession>
<dbReference type="PANTHER" id="PTHR40661">
    <property type="match status" value="1"/>
</dbReference>
<dbReference type="InterPro" id="IPR015927">
    <property type="entry name" value="Peptidase_S24_S26A/B/C"/>
</dbReference>
<dbReference type="Gene3D" id="1.10.260.40">
    <property type="entry name" value="lambda repressor-like DNA-binding domains"/>
    <property type="match status" value="1"/>
</dbReference>
<evidence type="ECO:0000313" key="6">
    <source>
        <dbReference type="Proteomes" id="UP000478064"/>
    </source>
</evidence>
<dbReference type="GO" id="GO:0003677">
    <property type="term" value="F:DNA binding"/>
    <property type="evidence" value="ECO:0007669"/>
    <property type="project" value="UniProtKB-KW"/>
</dbReference>
<sequence length="264" mass="29415">MSKNTRKLPLTEEQLLESDRLKALFEGKKKELGLTQEKIAAELGDGVTQGAVSHFLNRRTALNLEAAVVFARLLKVPVAEFSERLAADLDRLRDGTLGLSSSAPEAPAVKDEVASRDHQGVDLEKYTFIDQYDARAAAGPGYENHHFALRNTMAFKTDWLRAKGAKAKNLKVIYAHGESMWPTISDRDVLLVDESCIEPVDGQIFVMGTLDGDIVKRLIKTESGDWIVCSDNPDKARYPNKELSEEEINEHRLLGRVIWRGGDL</sequence>
<evidence type="ECO:0000256" key="2">
    <source>
        <dbReference type="ARBA" id="ARBA00023125"/>
    </source>
</evidence>
<gene>
    <name evidence="5" type="ORF">GHO27_23255</name>
</gene>
<keyword evidence="2" id="KW-0238">DNA-binding</keyword>
<dbReference type="EMBL" id="WIVU01000068">
    <property type="protein sequence ID" value="MQU08582.1"/>
    <property type="molecule type" value="Genomic_DNA"/>
</dbReference>
<feature type="domain" description="HTH cro/C1-type" evidence="4">
    <location>
        <begin position="30"/>
        <end position="81"/>
    </location>
</feature>
<dbReference type="Proteomes" id="UP000478064">
    <property type="component" value="Unassembled WGS sequence"/>
</dbReference>
<keyword evidence="3" id="KW-0804">Transcription</keyword>
<dbReference type="Pfam" id="PF00717">
    <property type="entry name" value="Peptidase_S24"/>
    <property type="match status" value="1"/>
</dbReference>
<comment type="caution">
    <text evidence="5">The sequence shown here is derived from an EMBL/GenBank/DDBJ whole genome shotgun (WGS) entry which is preliminary data.</text>
</comment>
<dbReference type="InterPro" id="IPR039418">
    <property type="entry name" value="LexA-like"/>
</dbReference>
<dbReference type="InterPro" id="IPR036286">
    <property type="entry name" value="LexA/Signal_pep-like_sf"/>
</dbReference>
<dbReference type="Gene3D" id="2.10.109.10">
    <property type="entry name" value="Umud Fragment, subunit A"/>
    <property type="match status" value="1"/>
</dbReference>
<proteinExistence type="predicted"/>
<dbReference type="InterPro" id="IPR010982">
    <property type="entry name" value="Lambda_DNA-bd_dom_sf"/>
</dbReference>
<dbReference type="SUPFAM" id="SSF47413">
    <property type="entry name" value="lambda repressor-like DNA-binding domains"/>
    <property type="match status" value="1"/>
</dbReference>
<evidence type="ECO:0000256" key="1">
    <source>
        <dbReference type="ARBA" id="ARBA00023015"/>
    </source>
</evidence>
<dbReference type="InterPro" id="IPR001387">
    <property type="entry name" value="Cro/C1-type_HTH"/>
</dbReference>
<dbReference type="SUPFAM" id="SSF51306">
    <property type="entry name" value="LexA/Signal peptidase"/>
    <property type="match status" value="1"/>
</dbReference>
<name>A0A6L5HYX1_9PSED</name>
<dbReference type="RefSeq" id="WP_123749013.1">
    <property type="nucleotide sequence ID" value="NZ_CAKZJC010000151.1"/>
</dbReference>
<protein>
    <submittedName>
        <fullName evidence="5">Helix-turn-helix domain-containing protein</fullName>
    </submittedName>
</protein>
<dbReference type="PROSITE" id="PS50943">
    <property type="entry name" value="HTH_CROC1"/>
    <property type="match status" value="1"/>
</dbReference>
<organism evidence="5 6">
    <name type="scientific">Pseudomonas helleri</name>
    <dbReference type="NCBI Taxonomy" id="1608996"/>
    <lineage>
        <taxon>Bacteria</taxon>
        <taxon>Pseudomonadati</taxon>
        <taxon>Pseudomonadota</taxon>
        <taxon>Gammaproteobacteria</taxon>
        <taxon>Pseudomonadales</taxon>
        <taxon>Pseudomonadaceae</taxon>
        <taxon>Pseudomonas</taxon>
    </lineage>
</organism>
<dbReference type="CDD" id="cd06529">
    <property type="entry name" value="S24_LexA-like"/>
    <property type="match status" value="1"/>
</dbReference>
<evidence type="ECO:0000313" key="5">
    <source>
        <dbReference type="EMBL" id="MQU08582.1"/>
    </source>
</evidence>
<keyword evidence="1" id="KW-0805">Transcription regulation</keyword>
<reference evidence="5 6" key="1">
    <citation type="submission" date="2019-10" db="EMBL/GenBank/DDBJ databases">
        <title>Evaluation of single-gene subtyping targets for Pseudomonas.</title>
        <authorList>
            <person name="Reichler S.J."/>
            <person name="Orsi R.H."/>
            <person name="Wiedmann M."/>
            <person name="Martin N.H."/>
            <person name="Murphy S.I."/>
        </authorList>
    </citation>
    <scope>NUCLEOTIDE SEQUENCE [LARGE SCALE GENOMIC DNA]</scope>
    <source>
        <strain evidence="5 6">FSL R10-1637</strain>
    </source>
</reference>